<dbReference type="InterPro" id="IPR058248">
    <property type="entry name" value="Lxx211020-like"/>
</dbReference>
<gene>
    <name evidence="1" type="ORF">DBZ36_10920</name>
</gene>
<dbReference type="Pfam" id="PF04314">
    <property type="entry name" value="PCuAC"/>
    <property type="match status" value="1"/>
</dbReference>
<evidence type="ECO:0000313" key="1">
    <source>
        <dbReference type="EMBL" id="RKF18144.1"/>
    </source>
</evidence>
<reference evidence="1 2" key="1">
    <citation type="submission" date="2018-09" db="EMBL/GenBank/DDBJ databases">
        <authorList>
            <person name="Wang Z."/>
        </authorList>
    </citation>
    <scope>NUCLEOTIDE SEQUENCE [LARGE SCALE GENOMIC DNA]</scope>
    <source>
        <strain evidence="1 2">ALS 81</strain>
    </source>
</reference>
<dbReference type="InterPro" id="IPR036182">
    <property type="entry name" value="PCuAC_sf"/>
</dbReference>
<dbReference type="PANTHER" id="PTHR36302:SF1">
    <property type="entry name" value="COPPER CHAPERONE PCU(A)C"/>
    <property type="match status" value="1"/>
</dbReference>
<evidence type="ECO:0000313" key="2">
    <source>
        <dbReference type="Proteomes" id="UP000286482"/>
    </source>
</evidence>
<sequence>MSISSFAAIEVSDGYFRATPPGAPNSAAFLNLKNTSDQTISLLSASSPIAKTTELHTMTMDGDVMQMRKLESIDVSAQSTVQLKPGGLHVMFFGLESPLVEGESQKLQLEFSDGSFQMLELPVQKVKMMH</sequence>
<dbReference type="PANTHER" id="PTHR36302">
    <property type="entry name" value="BLR7088 PROTEIN"/>
    <property type="match status" value="1"/>
</dbReference>
<keyword evidence="2" id="KW-1185">Reference proteome</keyword>
<comment type="caution">
    <text evidence="1">The sequence shown here is derived from an EMBL/GenBank/DDBJ whole genome shotgun (WGS) entry which is preliminary data.</text>
</comment>
<name>A0A420EBV5_9ALTE</name>
<accession>A0A420EBV5</accession>
<dbReference type="SUPFAM" id="SSF110087">
    <property type="entry name" value="DR1885-like metal-binding protein"/>
    <property type="match status" value="1"/>
</dbReference>
<proteinExistence type="predicted"/>
<organism evidence="1 2">
    <name type="scientific">Alginatibacterium sediminis</name>
    <dbReference type="NCBI Taxonomy" id="2164068"/>
    <lineage>
        <taxon>Bacteria</taxon>
        <taxon>Pseudomonadati</taxon>
        <taxon>Pseudomonadota</taxon>
        <taxon>Gammaproteobacteria</taxon>
        <taxon>Alteromonadales</taxon>
        <taxon>Alteromonadaceae</taxon>
        <taxon>Alginatibacterium</taxon>
    </lineage>
</organism>
<dbReference type="Gene3D" id="2.60.40.1890">
    <property type="entry name" value="PCu(A)C copper chaperone"/>
    <property type="match status" value="1"/>
</dbReference>
<dbReference type="EMBL" id="RAQO01000006">
    <property type="protein sequence ID" value="RKF18144.1"/>
    <property type="molecule type" value="Genomic_DNA"/>
</dbReference>
<dbReference type="OrthoDB" id="9796962at2"/>
<dbReference type="InterPro" id="IPR007410">
    <property type="entry name" value="LpqE-like"/>
</dbReference>
<protein>
    <submittedName>
        <fullName evidence="1">Copper chaperone PCu(A)C</fullName>
    </submittedName>
</protein>
<dbReference type="Proteomes" id="UP000286482">
    <property type="component" value="Unassembled WGS sequence"/>
</dbReference>
<dbReference type="AlphaFoldDB" id="A0A420EBV5"/>